<evidence type="ECO:0000256" key="1">
    <source>
        <dbReference type="ARBA" id="ARBA00022741"/>
    </source>
</evidence>
<reference evidence="6 7" key="1">
    <citation type="journal article" date="2021" name="bioRxiv">
        <title>Unique metabolic strategies in Hadean analogues reveal hints for primordial physiology.</title>
        <authorList>
            <person name="Nobu M.K."/>
            <person name="Nakai R."/>
            <person name="Tamazawa S."/>
            <person name="Mori H."/>
            <person name="Toyoda A."/>
            <person name="Ijiri A."/>
            <person name="Suzuki S."/>
            <person name="Kurokawa K."/>
            <person name="Kamagata Y."/>
            <person name="Tamaki H."/>
        </authorList>
    </citation>
    <scope>NUCLEOTIDE SEQUENCE [LARGE SCALE GENOMIC DNA]</scope>
    <source>
        <strain evidence="6">BS525</strain>
    </source>
</reference>
<evidence type="ECO:0000259" key="4">
    <source>
        <dbReference type="Pfam" id="PF17764"/>
    </source>
</evidence>
<evidence type="ECO:0000313" key="7">
    <source>
        <dbReference type="Proteomes" id="UP000811545"/>
    </source>
</evidence>
<dbReference type="GO" id="GO:0003677">
    <property type="term" value="F:DNA binding"/>
    <property type="evidence" value="ECO:0007669"/>
    <property type="project" value="UniProtKB-KW"/>
</dbReference>
<comment type="caution">
    <text evidence="6">The sequence shown here is derived from an EMBL/GenBank/DDBJ whole genome shotgun (WGS) entry which is preliminary data.</text>
</comment>
<sequence>MVNHKHLRVAVDTRDSFHKSIYSYQSTKPEPPVGGRALVPFGPQDNHTVGLVLESTDVKDYSLELKPILEVIDEEPLVTPILLQLLVWSSAYYLTTFFQALRFALPHPLYGKGVEMVKLLLDQESTEETLQKLREKGAYVQGDILEYLINHPETTVDTLKRKFKTRASTTLKALSNKGLIKIYPLKYTYRKTVFQKAKIFHYYPDAEKQVEKPFPNPFSKLMDTALAKEARSLLESGKLFLKEVSLEKITLCKPEPEYLVIEGTPTERQALVLEKIRKAIQQGGQVLFLSSRLYHSYYWKRKLFTETGRKPLHWSEYKSLDQKLKDWEEIRLGTKKIIVGGLRSLFLPYNNLQLVVFDEIDSGYFKTFTSPRIDAKDCLEFIQANNLCSVIVTSSIETPFLLYLQTTGKYQYCRTTTNPEEPPLIIPRRERDVYYPVDTLNKIKETLDNSGSVLYFQNRRGFYTVYLCRKCNYQVKCPNCQVNLVYHLKTGRLHCHTCDFFTTIKEKCPNCVESDMVLLGVGTQRITEELKSLFKVETLRIDADSLNEISRREILSKLQATRPLLVVATEAIFSFFYDYKPDFSVYGNPDLNYNLPDYQGEEVVYKNIFRLISWSSQPIHLLTYKEALDVQETARNWAKIILEKYRNFDYPPYARLIMLIVEGVDKEAIKKEGGLIKSWIDREFKHTIHTYFFPQKRSGKYRGLILLRGEINVAESLRLFDILKSVKDRIKIIPDPSGLMVW</sequence>
<dbReference type="GO" id="GO:0016787">
    <property type="term" value="F:hydrolase activity"/>
    <property type="evidence" value="ECO:0007669"/>
    <property type="project" value="UniProtKB-KW"/>
</dbReference>
<dbReference type="AlphaFoldDB" id="A0A9E2BGF5"/>
<evidence type="ECO:0000256" key="2">
    <source>
        <dbReference type="ARBA" id="ARBA00022840"/>
    </source>
</evidence>
<dbReference type="InterPro" id="IPR041222">
    <property type="entry name" value="PriA_3primeBD"/>
</dbReference>
<accession>A0A9E2BGF5</accession>
<dbReference type="GO" id="GO:0006302">
    <property type="term" value="P:double-strand break repair"/>
    <property type="evidence" value="ECO:0007669"/>
    <property type="project" value="TreeGrafter"/>
</dbReference>
<evidence type="ECO:0000313" key="6">
    <source>
        <dbReference type="EMBL" id="MBT9145130.1"/>
    </source>
</evidence>
<dbReference type="Gene3D" id="3.40.1440.60">
    <property type="entry name" value="PriA, 3(prime) DNA-binding domain"/>
    <property type="match status" value="1"/>
</dbReference>
<protein>
    <submittedName>
        <fullName evidence="6">Primosomal protein N</fullName>
        <ecNumber evidence="6">3.6.4.-</ecNumber>
    </submittedName>
</protein>
<name>A0A9E2BGF5_PSYF1</name>
<feature type="domain" description="PriA DNA helicase Cys-rich region (CRR)" evidence="5">
    <location>
        <begin position="477"/>
        <end position="499"/>
    </location>
</feature>
<dbReference type="EMBL" id="QLTW01000051">
    <property type="protein sequence ID" value="MBT9145130.1"/>
    <property type="molecule type" value="Genomic_DNA"/>
</dbReference>
<dbReference type="Pfam" id="PF18319">
    <property type="entry name" value="Zn_ribbon_PriA"/>
    <property type="match status" value="1"/>
</dbReference>
<dbReference type="InterPro" id="IPR042115">
    <property type="entry name" value="PriA_3primeBD_sf"/>
</dbReference>
<evidence type="ECO:0000256" key="3">
    <source>
        <dbReference type="ARBA" id="ARBA00023125"/>
    </source>
</evidence>
<proteinExistence type="predicted"/>
<dbReference type="Gene3D" id="3.40.50.300">
    <property type="entry name" value="P-loop containing nucleotide triphosphate hydrolases"/>
    <property type="match status" value="1"/>
</dbReference>
<gene>
    <name evidence="6" type="primary">priA</name>
    <name evidence="6" type="ORF">DDT42_01000</name>
</gene>
<dbReference type="PANTHER" id="PTHR30580:SF0">
    <property type="entry name" value="PRIMOSOMAL PROTEIN N"/>
    <property type="match status" value="1"/>
</dbReference>
<feature type="domain" description="Primosomal protein N' 3' DNA-binding" evidence="4">
    <location>
        <begin position="8"/>
        <end position="106"/>
    </location>
</feature>
<evidence type="ECO:0000259" key="5">
    <source>
        <dbReference type="Pfam" id="PF18319"/>
    </source>
</evidence>
<dbReference type="GO" id="GO:0006270">
    <property type="term" value="P:DNA replication initiation"/>
    <property type="evidence" value="ECO:0007669"/>
    <property type="project" value="TreeGrafter"/>
</dbReference>
<dbReference type="GO" id="GO:0006310">
    <property type="term" value="P:DNA recombination"/>
    <property type="evidence" value="ECO:0007669"/>
    <property type="project" value="TreeGrafter"/>
</dbReference>
<dbReference type="Proteomes" id="UP000811545">
    <property type="component" value="Unassembled WGS sequence"/>
</dbReference>
<organism evidence="6 7">
    <name type="scientific">Psychracetigena formicireducens</name>
    <dbReference type="NCBI Taxonomy" id="2986056"/>
    <lineage>
        <taxon>Bacteria</taxon>
        <taxon>Bacillati</taxon>
        <taxon>Candidatus Lithacetigenota</taxon>
        <taxon>Candidatus Psychracetigena</taxon>
    </lineage>
</organism>
<dbReference type="SUPFAM" id="SSF52540">
    <property type="entry name" value="P-loop containing nucleoside triphosphate hydrolases"/>
    <property type="match status" value="1"/>
</dbReference>
<keyword evidence="2" id="KW-0067">ATP-binding</keyword>
<dbReference type="EC" id="3.6.4.-" evidence="6"/>
<dbReference type="Pfam" id="PF17764">
    <property type="entry name" value="PriA_3primeBD"/>
    <property type="match status" value="1"/>
</dbReference>
<dbReference type="InterPro" id="IPR027417">
    <property type="entry name" value="P-loop_NTPase"/>
</dbReference>
<keyword evidence="1" id="KW-0547">Nucleotide-binding</keyword>
<keyword evidence="6" id="KW-0378">Hydrolase</keyword>
<keyword evidence="3" id="KW-0238">DNA-binding</keyword>
<dbReference type="InterPro" id="IPR040498">
    <property type="entry name" value="PriA_CRR"/>
</dbReference>
<dbReference type="PANTHER" id="PTHR30580">
    <property type="entry name" value="PRIMOSOMAL PROTEIN N"/>
    <property type="match status" value="1"/>
</dbReference>
<dbReference type="GO" id="GO:0043138">
    <property type="term" value="F:3'-5' DNA helicase activity"/>
    <property type="evidence" value="ECO:0007669"/>
    <property type="project" value="TreeGrafter"/>
</dbReference>
<dbReference type="GO" id="GO:0005524">
    <property type="term" value="F:ATP binding"/>
    <property type="evidence" value="ECO:0007669"/>
    <property type="project" value="UniProtKB-KW"/>
</dbReference>